<keyword evidence="2" id="KW-1133">Transmembrane helix</keyword>
<dbReference type="GO" id="GO:0030867">
    <property type="term" value="C:rough endoplasmic reticulum membrane"/>
    <property type="evidence" value="ECO:0007669"/>
    <property type="project" value="UniProtKB-SubCell"/>
</dbReference>
<reference evidence="10 12" key="2">
    <citation type="submission" date="2018-11" db="EMBL/GenBank/DDBJ databases">
        <authorList>
            <consortium name="Pathogen Informatics"/>
        </authorList>
    </citation>
    <scope>NUCLEOTIDE SEQUENCE [LARGE SCALE GENOMIC DNA]</scope>
</reference>
<dbReference type="Proteomes" id="UP000038040">
    <property type="component" value="Unplaced"/>
</dbReference>
<dbReference type="Proteomes" id="UP000274756">
    <property type="component" value="Unassembled WGS sequence"/>
</dbReference>
<evidence type="ECO:0000256" key="9">
    <source>
        <dbReference type="SAM" id="SignalP"/>
    </source>
</evidence>
<accession>A0A0N4UGG9</accession>
<evidence type="ECO:0000256" key="1">
    <source>
        <dbReference type="ARBA" id="ARBA00022692"/>
    </source>
</evidence>
<feature type="region of interest" description="Disordered" evidence="8">
    <location>
        <begin position="354"/>
        <end position="414"/>
    </location>
</feature>
<evidence type="ECO:0000313" key="11">
    <source>
        <dbReference type="Proteomes" id="UP000038040"/>
    </source>
</evidence>
<evidence type="ECO:0000256" key="8">
    <source>
        <dbReference type="SAM" id="MobiDB-lite"/>
    </source>
</evidence>
<protein>
    <recommendedName>
        <fullName evidence="6">PAT complex subunit CCDC47</fullName>
    </recommendedName>
    <alternativeName>
        <fullName evidence="7">Coiled-coil domain-containing protein 47</fullName>
    </alternativeName>
</protein>
<evidence type="ECO:0000256" key="7">
    <source>
        <dbReference type="ARBA" id="ARBA00034902"/>
    </source>
</evidence>
<comment type="similarity">
    <text evidence="5">Belongs to the CCDC47 family.</text>
</comment>
<organism evidence="11 13">
    <name type="scientific">Dracunculus medinensis</name>
    <name type="common">Guinea worm</name>
    <dbReference type="NCBI Taxonomy" id="318479"/>
    <lineage>
        <taxon>Eukaryota</taxon>
        <taxon>Metazoa</taxon>
        <taxon>Ecdysozoa</taxon>
        <taxon>Nematoda</taxon>
        <taxon>Chromadorea</taxon>
        <taxon>Rhabditida</taxon>
        <taxon>Spirurina</taxon>
        <taxon>Dracunculoidea</taxon>
        <taxon>Dracunculidae</taxon>
        <taxon>Dracunculus</taxon>
    </lineage>
</organism>
<feature type="compositionally biased region" description="Basic residues" evidence="8">
    <location>
        <begin position="404"/>
        <end position="414"/>
    </location>
</feature>
<proteinExistence type="inferred from homology"/>
<dbReference type="AlphaFoldDB" id="A0A0N4UGG9"/>
<evidence type="ECO:0000256" key="2">
    <source>
        <dbReference type="ARBA" id="ARBA00022989"/>
    </source>
</evidence>
<feature type="compositionally biased region" description="Basic and acidic residues" evidence="8">
    <location>
        <begin position="366"/>
        <end position="403"/>
    </location>
</feature>
<dbReference type="Pfam" id="PF07946">
    <property type="entry name" value="CCDC47"/>
    <property type="match status" value="1"/>
</dbReference>
<dbReference type="WBParaSite" id="DME_0000659001-mRNA-1">
    <property type="protein sequence ID" value="DME_0000659001-mRNA-1"/>
    <property type="gene ID" value="DME_0000659001"/>
</dbReference>
<evidence type="ECO:0000313" key="13">
    <source>
        <dbReference type="WBParaSite" id="DME_0000659001-mRNA-1"/>
    </source>
</evidence>
<dbReference type="OrthoDB" id="10039147at2759"/>
<keyword evidence="12" id="KW-1185">Reference proteome</keyword>
<reference evidence="13" key="1">
    <citation type="submission" date="2017-02" db="UniProtKB">
        <authorList>
            <consortium name="WormBaseParasite"/>
        </authorList>
    </citation>
    <scope>IDENTIFICATION</scope>
</reference>
<dbReference type="PANTHER" id="PTHR12883">
    <property type="entry name" value="ADIPOCYTE-SPECIFIC PROTEIN 4-RELATED"/>
    <property type="match status" value="1"/>
</dbReference>
<comment type="subcellular location">
    <subcellularLocation>
        <location evidence="4">Rough endoplasmic reticulum membrane</location>
        <topology evidence="4">Single-pass type I membrane protein</topology>
    </subcellularLocation>
</comment>
<dbReference type="InterPro" id="IPR012879">
    <property type="entry name" value="CCDC47"/>
</dbReference>
<evidence type="ECO:0000256" key="5">
    <source>
        <dbReference type="ARBA" id="ARBA00034746"/>
    </source>
</evidence>
<keyword evidence="9" id="KW-0732">Signal</keyword>
<dbReference type="STRING" id="318479.A0A0N4UGG9"/>
<name>A0A0N4UGG9_DRAME</name>
<evidence type="ECO:0000256" key="6">
    <source>
        <dbReference type="ARBA" id="ARBA00034875"/>
    </source>
</evidence>
<feature type="signal peptide" evidence="9">
    <location>
        <begin position="1"/>
        <end position="20"/>
    </location>
</feature>
<evidence type="ECO:0000313" key="10">
    <source>
        <dbReference type="EMBL" id="VDN51346.1"/>
    </source>
</evidence>
<feature type="chain" id="PRO_5041042844" description="PAT complex subunit CCDC47" evidence="9">
    <location>
        <begin position="21"/>
        <end position="414"/>
    </location>
</feature>
<dbReference type="GO" id="GO:0005509">
    <property type="term" value="F:calcium ion binding"/>
    <property type="evidence" value="ECO:0007669"/>
    <property type="project" value="InterPro"/>
</dbReference>
<dbReference type="GO" id="GO:0032469">
    <property type="term" value="P:endoplasmic reticulum calcium ion homeostasis"/>
    <property type="evidence" value="ECO:0007669"/>
    <property type="project" value="InterPro"/>
</dbReference>
<evidence type="ECO:0000256" key="4">
    <source>
        <dbReference type="ARBA" id="ARBA00034697"/>
    </source>
</evidence>
<gene>
    <name evidence="10" type="ORF">DME_LOCUS1319</name>
</gene>
<evidence type="ECO:0000313" key="12">
    <source>
        <dbReference type="Proteomes" id="UP000274756"/>
    </source>
</evidence>
<keyword evidence="1" id="KW-0812">Transmembrane</keyword>
<evidence type="ECO:0000256" key="3">
    <source>
        <dbReference type="ARBA" id="ARBA00023136"/>
    </source>
</evidence>
<dbReference type="EMBL" id="UYYG01000018">
    <property type="protein sequence ID" value="VDN51346.1"/>
    <property type="molecule type" value="Genomic_DNA"/>
</dbReference>
<dbReference type="PANTHER" id="PTHR12883:SF0">
    <property type="entry name" value="PAT COMPLEX SUBUNIT CCDC47"/>
    <property type="match status" value="1"/>
</dbReference>
<keyword evidence="3" id="KW-0472">Membrane</keyword>
<sequence length="414" mass="47549">MDTLQIILLVFLYYLNPILSNSHNSHGVVDSDNEFAEFEDDDADDEIIIDKDDNSHNAIYHGDSSQTKQNVPAHFRSNWASYQVEAVVILLLALYMINYMIGRSRNQAIANSWFQDVSTLLQEQFTVVGDDGVSEEPGEGNLIKETDSTYLIWCSGRASCQGMLIHLKLQKRQDLLSVILGLFRPQQDKAVIRIDMDPNEMDSFVLIVGQRKSVTKAVKDVMDLVSYFDSFAFATILGLPQSMTVFAEISEAVTAIIDPVVQSVLRKYENAVDYIHFSDQYSGLKPTEGETYTRLPDTSRVLIFAFNIGNDQAETEALIKTVFYCLEKIKRYRLSREGKSKADKKRQSVKEAFMKTTHQARQEAAQARREEKTRERKQRLLEEEDPEKQRRLEKLEQKRDSKLRQPKIKQLKIK</sequence>